<reference evidence="1" key="1">
    <citation type="journal article" date="2021" name="Proc. Natl. Acad. Sci. U.S.A.">
        <title>A Catalog of Tens of Thousands of Viruses from Human Metagenomes Reveals Hidden Associations with Chronic Diseases.</title>
        <authorList>
            <person name="Tisza M.J."/>
            <person name="Buck C.B."/>
        </authorList>
    </citation>
    <scope>NUCLEOTIDE SEQUENCE</scope>
    <source>
        <strain evidence="1">Ct5jB2</strain>
    </source>
</reference>
<protein>
    <submittedName>
        <fullName evidence="1">Uncharacterized protein</fullName>
    </submittedName>
</protein>
<organism evidence="1">
    <name type="scientific">Siphoviridae sp. ct5jB2</name>
    <dbReference type="NCBI Taxonomy" id="2825337"/>
    <lineage>
        <taxon>Viruses</taxon>
        <taxon>Duplodnaviria</taxon>
        <taxon>Heunggongvirae</taxon>
        <taxon>Uroviricota</taxon>
        <taxon>Caudoviricetes</taxon>
    </lineage>
</organism>
<dbReference type="EMBL" id="BK015927">
    <property type="protein sequence ID" value="DAF85522.1"/>
    <property type="molecule type" value="Genomic_DNA"/>
</dbReference>
<proteinExistence type="predicted"/>
<sequence length="45" mass="5254">MYFCCEIQSEPWETKLCVIILIASENISMIIIIKLNILTFHLNVI</sequence>
<name>A0A8S5TTI7_9CAUD</name>
<accession>A0A8S5TTI7</accession>
<evidence type="ECO:0000313" key="1">
    <source>
        <dbReference type="EMBL" id="DAF85522.1"/>
    </source>
</evidence>